<dbReference type="InterPro" id="IPR000300">
    <property type="entry name" value="IPPc"/>
</dbReference>
<dbReference type="GO" id="GO:0004439">
    <property type="term" value="F:phosphatidylinositol-4,5-bisphosphate 5-phosphatase activity"/>
    <property type="evidence" value="ECO:0007669"/>
    <property type="project" value="TreeGrafter"/>
</dbReference>
<feature type="compositionally biased region" description="Low complexity" evidence="1">
    <location>
        <begin position="230"/>
        <end position="246"/>
    </location>
</feature>
<feature type="compositionally biased region" description="Low complexity" evidence="1">
    <location>
        <begin position="128"/>
        <end position="141"/>
    </location>
</feature>
<dbReference type="Gene3D" id="3.60.10.10">
    <property type="entry name" value="Endonuclease/exonuclease/phosphatase"/>
    <property type="match status" value="1"/>
</dbReference>
<comment type="caution">
    <text evidence="3">The sequence shown here is derived from an EMBL/GenBank/DDBJ whole genome shotgun (WGS) entry which is preliminary data.</text>
</comment>
<proteinExistence type="predicted"/>
<gene>
    <name evidence="3" type="ORF">VNI00_010491</name>
</gene>
<dbReference type="EMBL" id="JAYKXP010000042">
    <property type="protein sequence ID" value="KAK7038861.1"/>
    <property type="molecule type" value="Genomic_DNA"/>
</dbReference>
<dbReference type="Pfam" id="PF22669">
    <property type="entry name" value="Exo_endo_phos2"/>
    <property type="match status" value="1"/>
</dbReference>
<feature type="domain" description="Inositol polyphosphate-related phosphatase" evidence="2">
    <location>
        <begin position="692"/>
        <end position="1101"/>
    </location>
</feature>
<dbReference type="InterPro" id="IPR036691">
    <property type="entry name" value="Endo/exonu/phosph_ase_sf"/>
</dbReference>
<dbReference type="SMART" id="SM00128">
    <property type="entry name" value="IPPc"/>
    <property type="match status" value="1"/>
</dbReference>
<evidence type="ECO:0000259" key="2">
    <source>
        <dbReference type="SMART" id="SM00128"/>
    </source>
</evidence>
<feature type="region of interest" description="Disordered" evidence="1">
    <location>
        <begin position="1"/>
        <end position="311"/>
    </location>
</feature>
<dbReference type="PANTHER" id="PTHR11200">
    <property type="entry name" value="INOSITOL 5-PHOSPHATASE"/>
    <property type="match status" value="1"/>
</dbReference>
<dbReference type="GO" id="GO:0046856">
    <property type="term" value="P:phosphatidylinositol dephosphorylation"/>
    <property type="evidence" value="ECO:0007669"/>
    <property type="project" value="InterPro"/>
</dbReference>
<reference evidence="3 4" key="1">
    <citation type="submission" date="2024-01" db="EMBL/GenBank/DDBJ databases">
        <title>A draft genome for a cacao thread blight-causing isolate of Paramarasmius palmivorus.</title>
        <authorList>
            <person name="Baruah I.K."/>
            <person name="Bukari Y."/>
            <person name="Amoako-Attah I."/>
            <person name="Meinhardt L.W."/>
            <person name="Bailey B.A."/>
            <person name="Cohen S.P."/>
        </authorList>
    </citation>
    <scope>NUCLEOTIDE SEQUENCE [LARGE SCALE GENOMIC DNA]</scope>
    <source>
        <strain evidence="3 4">GH-12</strain>
    </source>
</reference>
<feature type="compositionally biased region" description="Low complexity" evidence="1">
    <location>
        <begin position="299"/>
        <end position="311"/>
    </location>
</feature>
<dbReference type="PANTHER" id="PTHR11200:SF240">
    <property type="entry name" value="INOSITOL POLYPHOSPHATE 5-PHOSPHATASE C9G1.10C-RELATED"/>
    <property type="match status" value="1"/>
</dbReference>
<protein>
    <recommendedName>
        <fullName evidence="2">Inositol polyphosphate-related phosphatase domain-containing protein</fullName>
    </recommendedName>
</protein>
<accession>A0AAW0CLB7</accession>
<feature type="compositionally biased region" description="Pro residues" evidence="1">
    <location>
        <begin position="156"/>
        <end position="190"/>
    </location>
</feature>
<feature type="compositionally biased region" description="Polar residues" evidence="1">
    <location>
        <begin position="7"/>
        <end position="16"/>
    </location>
</feature>
<sequence>MADIESDSLQAVSSLRSKFESLGKSSSRPVSPAPSPTSSAKRPPPPPRPSISPLMRPIPIPVADELGSGGVGALRNKFSSNDDTPTPTPTMQTQSEPHLSISALTARRPPPPPPAAGKIPPPRPPPRNRTTTPTPEIAVVPVAPPLPARRGTAQPQAPPSPKSPSRSLPPPPPSPTGKSRVPPPPPPPPSYHAYTHSLSASPTDLLLSPTPMVNATQSTSALLLERKHQLQNQLQTPTSTSTTPTQKPLKNGLPPPPVRTIALGDKLPPARRPATPSESDEEDDDEPSTSSSGAVDTASLPDASRSSRRPPLLGSCGVSVPAQSGRVVLVGGLIVVGAGHHLRVWDISASLFAPIYDLHTSTWIGGSKGKSKSKEIKISALCVRGEGVVWAGTKEGHLFEVDVRKGGVKAWKLSAHLKEVVFLGRWRSWVVSVDEGGKVCVWEAEDGFKSPPKVIRITDKLEFCALLTNGTLWTSSRAEFHRFSSSTSSTSNTSTSTSNTTSISASKAPVIRIYDLFSPSGSASTPQVVHPIAHCGAVTSSAVLAGDAGEEVVVLGHEEGWVSLWSSGVCKEVVKLLPSDIISMLGVGKGMVWVGSRSGGVSVFDLSPRLGSGGGGSGGVVVQMNSWAMSEWPVVALVLDHHSSTSSTQKRMPVLAVARDDRTVLYDALLLLKRTWVDERLVERESEFVGLEERKVGVVSWNCDSAKPAELDGTGWLVDMLQSFCGDGEGAGGNRPPDIISFGFQEVIDLESRKMTAKGVLIPSLPHSHSHTPHASLPTELDTRVTHAYKRWFEYITMKLKMAFPPEVGYVCVKTESLVGLFSGVWVRKELRGAVRGVGGGRVKRGMGGRWGNKGGIITRFILSDSAICFVNCHLAAGQHALRSRNADVVGILEGRDLFDGNGAGAEGDGVVAEGDVVGLGLGAGGMGSGGVGSGSGDGAEWVGGGDGSMVLDHEVVFWNGDMNYRIDQRRDTILSLLASSSSASNNPTPHAPYPPPHVLSQLLAHDQLLKEIKYNKGCRMRLFEEGQITFAPTYKYDPGTDTYDSSEKRRAPAWCDRILWRAPRTRKVEQVQGSYRRWEVNVSDHRPVSAVFKVKVKSVRSEVRASVREEVGIMWSEEEERILKEMEEWFRRRGVL</sequence>
<feature type="compositionally biased region" description="Low complexity" evidence="1">
    <location>
        <begin position="25"/>
        <end position="41"/>
    </location>
</feature>
<feature type="compositionally biased region" description="Pro residues" evidence="1">
    <location>
        <begin position="42"/>
        <end position="60"/>
    </location>
</feature>
<evidence type="ECO:0000313" key="4">
    <source>
        <dbReference type="Proteomes" id="UP001383192"/>
    </source>
</evidence>
<feature type="compositionally biased region" description="Acidic residues" evidence="1">
    <location>
        <begin position="278"/>
        <end position="287"/>
    </location>
</feature>
<keyword evidence="4" id="KW-1185">Reference proteome</keyword>
<dbReference type="SUPFAM" id="SSF56219">
    <property type="entry name" value="DNase I-like"/>
    <property type="match status" value="1"/>
</dbReference>
<evidence type="ECO:0000313" key="3">
    <source>
        <dbReference type="EMBL" id="KAK7038861.1"/>
    </source>
</evidence>
<evidence type="ECO:0000256" key="1">
    <source>
        <dbReference type="SAM" id="MobiDB-lite"/>
    </source>
</evidence>
<feature type="compositionally biased region" description="Pro residues" evidence="1">
    <location>
        <begin position="108"/>
        <end position="127"/>
    </location>
</feature>
<name>A0AAW0CLB7_9AGAR</name>
<dbReference type="InterPro" id="IPR046985">
    <property type="entry name" value="IP5"/>
</dbReference>
<organism evidence="3 4">
    <name type="scientific">Paramarasmius palmivorus</name>
    <dbReference type="NCBI Taxonomy" id="297713"/>
    <lineage>
        <taxon>Eukaryota</taxon>
        <taxon>Fungi</taxon>
        <taxon>Dikarya</taxon>
        <taxon>Basidiomycota</taxon>
        <taxon>Agaricomycotina</taxon>
        <taxon>Agaricomycetes</taxon>
        <taxon>Agaricomycetidae</taxon>
        <taxon>Agaricales</taxon>
        <taxon>Marasmiineae</taxon>
        <taxon>Marasmiaceae</taxon>
        <taxon>Paramarasmius</taxon>
    </lineage>
</organism>
<dbReference type="InterPro" id="IPR011047">
    <property type="entry name" value="Quinoprotein_ADH-like_sf"/>
</dbReference>
<feature type="compositionally biased region" description="Polar residues" evidence="1">
    <location>
        <begin position="211"/>
        <end position="221"/>
    </location>
</feature>
<dbReference type="AlphaFoldDB" id="A0AAW0CLB7"/>
<dbReference type="Proteomes" id="UP001383192">
    <property type="component" value="Unassembled WGS sequence"/>
</dbReference>
<dbReference type="SUPFAM" id="SSF50998">
    <property type="entry name" value="Quinoprotein alcohol dehydrogenase-like"/>
    <property type="match status" value="1"/>
</dbReference>